<dbReference type="EMBL" id="OC318725">
    <property type="protein sequence ID" value="CAD7403047.1"/>
    <property type="molecule type" value="Genomic_DNA"/>
</dbReference>
<name>A0A7R9CV44_TIMCR</name>
<reference evidence="1" key="1">
    <citation type="submission" date="2020-11" db="EMBL/GenBank/DDBJ databases">
        <authorList>
            <person name="Tran Van P."/>
        </authorList>
    </citation>
    <scope>NUCLEOTIDE SEQUENCE</scope>
</reference>
<sequence length="195" mass="22179">MKTKAIGVSCMSNGFEILGAQQKPRARNSIQIIEANHQSETNMFLLNSPTVKSYRPMTSHVQLNQSEPSVRRCCEGLVIYETIVDCLMFPGIIGNSDAILKRIFNMATRLKAYKSRDFILSLGREVKNNFKRSMCELSFIRTVARFPEMFSFIRMPVKVERAIPENGVFPDDWHQFGGLITRVETGIDHDPETVS</sequence>
<protein>
    <submittedName>
        <fullName evidence="1">Uncharacterized protein</fullName>
    </submittedName>
</protein>
<dbReference type="AlphaFoldDB" id="A0A7R9CV44"/>
<gene>
    <name evidence="1" type="ORF">TCEB3V08_LOCUS6787</name>
</gene>
<accession>A0A7R9CV44</accession>
<evidence type="ECO:0000313" key="1">
    <source>
        <dbReference type="EMBL" id="CAD7403047.1"/>
    </source>
</evidence>
<proteinExistence type="predicted"/>
<organism evidence="1">
    <name type="scientific">Timema cristinae</name>
    <name type="common">Walking stick</name>
    <dbReference type="NCBI Taxonomy" id="61476"/>
    <lineage>
        <taxon>Eukaryota</taxon>
        <taxon>Metazoa</taxon>
        <taxon>Ecdysozoa</taxon>
        <taxon>Arthropoda</taxon>
        <taxon>Hexapoda</taxon>
        <taxon>Insecta</taxon>
        <taxon>Pterygota</taxon>
        <taxon>Neoptera</taxon>
        <taxon>Polyneoptera</taxon>
        <taxon>Phasmatodea</taxon>
        <taxon>Timematodea</taxon>
        <taxon>Timematoidea</taxon>
        <taxon>Timematidae</taxon>
        <taxon>Timema</taxon>
    </lineage>
</organism>